<dbReference type="Pfam" id="PF01738">
    <property type="entry name" value="DLH"/>
    <property type="match status" value="1"/>
</dbReference>
<dbReference type="EC" id="3.1.-.-" evidence="2"/>
<dbReference type="InterPro" id="IPR002925">
    <property type="entry name" value="Dienelactn_hydro"/>
</dbReference>
<sequence>MCHDIDSRPPAAPVVTGKVAEHGSLELGATDGNRFQAYRAAPTVPNGSNVLLMPDVRGFHPFYASLAHRFAEAGFHTLVMDYYGRSAGTGPRDDTFDGYAHMALLEPQHVETDAAAAAGTLRAWHPGPLFTVGFCLGGAYSWRLAAAGLGLAGAVGFYGPPRFLGDRTSEPSAPLLMLLAGDDVATTPEEYAALTAEFDRSGKTYEGHVYDGAPHSFFDASYEQWQEACTDAWHRILTFTSHR</sequence>
<comment type="caution">
    <text evidence="2">The sequence shown here is derived from an EMBL/GenBank/DDBJ whole genome shotgun (WGS) entry which is preliminary data.</text>
</comment>
<dbReference type="GO" id="GO:0016787">
    <property type="term" value="F:hydrolase activity"/>
    <property type="evidence" value="ECO:0007669"/>
    <property type="project" value="UniProtKB-KW"/>
</dbReference>
<keyword evidence="2" id="KW-0378">Hydrolase</keyword>
<dbReference type="PANTHER" id="PTHR46623">
    <property type="entry name" value="CARBOXYMETHYLENEBUTENOLIDASE-RELATED"/>
    <property type="match status" value="1"/>
</dbReference>
<evidence type="ECO:0000313" key="3">
    <source>
        <dbReference type="Proteomes" id="UP001596058"/>
    </source>
</evidence>
<keyword evidence="3" id="KW-1185">Reference proteome</keyword>
<organism evidence="2 3">
    <name type="scientific">Nonomuraea insulae</name>
    <dbReference type="NCBI Taxonomy" id="1616787"/>
    <lineage>
        <taxon>Bacteria</taxon>
        <taxon>Bacillati</taxon>
        <taxon>Actinomycetota</taxon>
        <taxon>Actinomycetes</taxon>
        <taxon>Streptosporangiales</taxon>
        <taxon>Streptosporangiaceae</taxon>
        <taxon>Nonomuraea</taxon>
    </lineage>
</organism>
<proteinExistence type="predicted"/>
<name>A0ABW1D213_9ACTN</name>
<evidence type="ECO:0000313" key="2">
    <source>
        <dbReference type="EMBL" id="MFC5831263.1"/>
    </source>
</evidence>
<dbReference type="PANTHER" id="PTHR46623:SF6">
    <property type="entry name" value="ALPHA_BETA-HYDROLASES SUPERFAMILY PROTEIN"/>
    <property type="match status" value="1"/>
</dbReference>
<dbReference type="Proteomes" id="UP001596058">
    <property type="component" value="Unassembled WGS sequence"/>
</dbReference>
<dbReference type="SUPFAM" id="SSF53474">
    <property type="entry name" value="alpha/beta-Hydrolases"/>
    <property type="match status" value="1"/>
</dbReference>
<dbReference type="Gene3D" id="3.40.50.1820">
    <property type="entry name" value="alpha/beta hydrolase"/>
    <property type="match status" value="1"/>
</dbReference>
<accession>A0ABW1D213</accession>
<dbReference type="InterPro" id="IPR029058">
    <property type="entry name" value="AB_hydrolase_fold"/>
</dbReference>
<dbReference type="RefSeq" id="WP_379520738.1">
    <property type="nucleotide sequence ID" value="NZ_JBHSPA010000062.1"/>
</dbReference>
<dbReference type="InterPro" id="IPR051049">
    <property type="entry name" value="Dienelactone_hydrolase-like"/>
</dbReference>
<dbReference type="EMBL" id="JBHSPA010000062">
    <property type="protein sequence ID" value="MFC5831263.1"/>
    <property type="molecule type" value="Genomic_DNA"/>
</dbReference>
<feature type="domain" description="Dienelactone hydrolase" evidence="1">
    <location>
        <begin position="35"/>
        <end position="239"/>
    </location>
</feature>
<protein>
    <submittedName>
        <fullName evidence="2">Dienelactone hydrolase family protein</fullName>
        <ecNumber evidence="2">3.1.-.-</ecNumber>
    </submittedName>
</protein>
<gene>
    <name evidence="2" type="ORF">ACFPZ3_46060</name>
</gene>
<evidence type="ECO:0000259" key="1">
    <source>
        <dbReference type="Pfam" id="PF01738"/>
    </source>
</evidence>
<reference evidence="3" key="1">
    <citation type="journal article" date="2019" name="Int. J. Syst. Evol. Microbiol.">
        <title>The Global Catalogue of Microorganisms (GCM) 10K type strain sequencing project: providing services to taxonomists for standard genome sequencing and annotation.</title>
        <authorList>
            <consortium name="The Broad Institute Genomics Platform"/>
            <consortium name="The Broad Institute Genome Sequencing Center for Infectious Disease"/>
            <person name="Wu L."/>
            <person name="Ma J."/>
        </authorList>
    </citation>
    <scope>NUCLEOTIDE SEQUENCE [LARGE SCALE GENOMIC DNA]</scope>
    <source>
        <strain evidence="3">CCUG 53903</strain>
    </source>
</reference>